<name>A0ABV6RUA6_9GAMM</name>
<keyword evidence="1" id="KW-0812">Transmembrane</keyword>
<protein>
    <recommendedName>
        <fullName evidence="4">Cyanide insensitive terminal oxidase, subunit III</fullName>
    </recommendedName>
</protein>
<comment type="caution">
    <text evidence="2">The sequence shown here is derived from an EMBL/GenBank/DDBJ whole genome shotgun (WGS) entry which is preliminary data.</text>
</comment>
<evidence type="ECO:0000313" key="3">
    <source>
        <dbReference type="Proteomes" id="UP001589896"/>
    </source>
</evidence>
<proteinExistence type="predicted"/>
<evidence type="ECO:0000313" key="2">
    <source>
        <dbReference type="EMBL" id="MFC0680552.1"/>
    </source>
</evidence>
<reference evidence="2 3" key="1">
    <citation type="submission" date="2024-09" db="EMBL/GenBank/DDBJ databases">
        <authorList>
            <person name="Sun Q."/>
            <person name="Mori K."/>
        </authorList>
    </citation>
    <scope>NUCLEOTIDE SEQUENCE [LARGE SCALE GENOMIC DNA]</scope>
    <source>
        <strain evidence="2 3">KCTC 23076</strain>
    </source>
</reference>
<accession>A0ABV6RUA6</accession>
<evidence type="ECO:0008006" key="4">
    <source>
        <dbReference type="Google" id="ProtNLM"/>
    </source>
</evidence>
<dbReference type="EMBL" id="JBHLTG010000005">
    <property type="protein sequence ID" value="MFC0680552.1"/>
    <property type="molecule type" value="Genomic_DNA"/>
</dbReference>
<sequence>MTEPKRGRPDRKPVTWNRVAVWVIVAAIGAYLVVTGIFGILAKG</sequence>
<feature type="transmembrane region" description="Helical" evidence="1">
    <location>
        <begin position="20"/>
        <end position="42"/>
    </location>
</feature>
<keyword evidence="1" id="KW-0472">Membrane</keyword>
<keyword evidence="1" id="KW-1133">Transmembrane helix</keyword>
<dbReference type="RefSeq" id="WP_386672390.1">
    <property type="nucleotide sequence ID" value="NZ_JBHLTG010000005.1"/>
</dbReference>
<dbReference type="Proteomes" id="UP001589896">
    <property type="component" value="Unassembled WGS sequence"/>
</dbReference>
<organism evidence="2 3">
    <name type="scientific">Lysobacter korlensis</name>
    <dbReference type="NCBI Taxonomy" id="553636"/>
    <lineage>
        <taxon>Bacteria</taxon>
        <taxon>Pseudomonadati</taxon>
        <taxon>Pseudomonadota</taxon>
        <taxon>Gammaproteobacteria</taxon>
        <taxon>Lysobacterales</taxon>
        <taxon>Lysobacteraceae</taxon>
        <taxon>Lysobacter</taxon>
    </lineage>
</organism>
<evidence type="ECO:0000256" key="1">
    <source>
        <dbReference type="SAM" id="Phobius"/>
    </source>
</evidence>
<keyword evidence="3" id="KW-1185">Reference proteome</keyword>
<gene>
    <name evidence="2" type="ORF">ACFFGH_22200</name>
</gene>